<dbReference type="SUPFAM" id="SSF56112">
    <property type="entry name" value="Protein kinase-like (PK-like)"/>
    <property type="match status" value="1"/>
</dbReference>
<dbReference type="InterPro" id="IPR002575">
    <property type="entry name" value="Aminoglycoside_PTrfase"/>
</dbReference>
<reference evidence="4" key="1">
    <citation type="journal article" date="2019" name="Int. J. Syst. Evol. Microbiol.">
        <title>The Global Catalogue of Microorganisms (GCM) 10K type strain sequencing project: providing services to taxonomists for standard genome sequencing and annotation.</title>
        <authorList>
            <consortium name="The Broad Institute Genomics Platform"/>
            <consortium name="The Broad Institute Genome Sequencing Center for Infectious Disease"/>
            <person name="Wu L."/>
            <person name="Ma J."/>
        </authorList>
    </citation>
    <scope>NUCLEOTIDE SEQUENCE [LARGE SCALE GENOMIC DNA]</scope>
    <source>
        <strain evidence="4">KCTC 42082</strain>
    </source>
</reference>
<organism evidence="3 4">
    <name type="scientific">Kushneria pakistanensis</name>
    <dbReference type="NCBI Taxonomy" id="1508770"/>
    <lineage>
        <taxon>Bacteria</taxon>
        <taxon>Pseudomonadati</taxon>
        <taxon>Pseudomonadota</taxon>
        <taxon>Gammaproteobacteria</taxon>
        <taxon>Oceanospirillales</taxon>
        <taxon>Halomonadaceae</taxon>
        <taxon>Kushneria</taxon>
    </lineage>
</organism>
<comment type="caution">
    <text evidence="3">The sequence shown here is derived from an EMBL/GenBank/DDBJ whole genome shotgun (WGS) entry which is preliminary data.</text>
</comment>
<dbReference type="PANTHER" id="PTHR21310:SF57">
    <property type="entry name" value="BLR2944 PROTEIN"/>
    <property type="match status" value="1"/>
</dbReference>
<evidence type="ECO:0000259" key="1">
    <source>
        <dbReference type="Pfam" id="PF01636"/>
    </source>
</evidence>
<dbReference type="Gene3D" id="3.30.200.20">
    <property type="entry name" value="Phosphorylase Kinase, domain 1"/>
    <property type="match status" value="1"/>
</dbReference>
<dbReference type="InterPro" id="IPR011009">
    <property type="entry name" value="Kinase-like_dom_sf"/>
</dbReference>
<protein>
    <recommendedName>
        <fullName evidence="5">Aminoglycoside phosphotransferase</fullName>
    </recommendedName>
</protein>
<dbReference type="InterPro" id="IPR041726">
    <property type="entry name" value="ACAD10_11_N"/>
</dbReference>
<feature type="domain" description="Aminoglycoside phosphotransferase" evidence="1">
    <location>
        <begin position="49"/>
        <end position="284"/>
    </location>
</feature>
<dbReference type="RefSeq" id="WP_189514592.1">
    <property type="nucleotide sequence ID" value="NZ_BMZM01000001.1"/>
</dbReference>
<dbReference type="InterPro" id="IPR046252">
    <property type="entry name" value="DUF6285"/>
</dbReference>
<evidence type="ECO:0000259" key="2">
    <source>
        <dbReference type="Pfam" id="PF19802"/>
    </source>
</evidence>
<dbReference type="InterPro" id="IPR051678">
    <property type="entry name" value="AGP_Transferase"/>
</dbReference>
<keyword evidence="4" id="KW-1185">Reference proteome</keyword>
<gene>
    <name evidence="3" type="ORF">GCM10010082_03990</name>
</gene>
<dbReference type="Pfam" id="PF01636">
    <property type="entry name" value="APH"/>
    <property type="match status" value="1"/>
</dbReference>
<dbReference type="Proteomes" id="UP000604243">
    <property type="component" value="Unassembled WGS sequence"/>
</dbReference>
<dbReference type="PANTHER" id="PTHR21310">
    <property type="entry name" value="AMINOGLYCOSIDE PHOSPHOTRANSFERASE-RELATED-RELATED"/>
    <property type="match status" value="1"/>
</dbReference>
<evidence type="ECO:0000313" key="4">
    <source>
        <dbReference type="Proteomes" id="UP000604243"/>
    </source>
</evidence>
<evidence type="ECO:0000313" key="3">
    <source>
        <dbReference type="EMBL" id="GHC16349.1"/>
    </source>
</evidence>
<sequence length="487" mass="53165">MSGTDSDPALSTWLAQQSSAESVTLRAQRRLGGGAVQDNRLLDVTVTGGPMAGEQRWVLRSDARAPLAISASRREEFALLERAWHHGVRVPEPLWMCEDDSVLGRPFMIMRHVGGEASPRSLVGQAGDGALEALVEALGAELARIHALPLIDDDQPALDSGEVISAQLADYQARLAQLTQPQPVLAWALRWLERHPPAPSRVVFSHNDFRTGNLLIDGGHLEAVLDWEFAGPNAAPADIAWFCAPCWRFGGSNDAGGLGSIEAFLRGYEHAGGERPDREQLDWWIILATLRWAVIALEQGARHDSGAQPDLELALTAHLLPGLELDLLRLIPIDDGVDPARLPRSTDMVGSDTDRASPSRAWEALSTLSEDARDLMDITRQTLKSEIIPALSGDARHSALMVANALSIIARQQHRGISIWDQVRETLSQQLSQPLDSDDSCAGAQALVEEIYNGQRDAPESFEALRHLLREDALARARISQPRAVQQ</sequence>
<evidence type="ECO:0008006" key="5">
    <source>
        <dbReference type="Google" id="ProtNLM"/>
    </source>
</evidence>
<proteinExistence type="predicted"/>
<dbReference type="EMBL" id="BMZM01000001">
    <property type="protein sequence ID" value="GHC16349.1"/>
    <property type="molecule type" value="Genomic_DNA"/>
</dbReference>
<accession>A0ABQ3FAW3</accession>
<feature type="domain" description="DUF6285" evidence="2">
    <location>
        <begin position="389"/>
        <end position="483"/>
    </location>
</feature>
<dbReference type="CDD" id="cd05154">
    <property type="entry name" value="ACAD10_11_N-like"/>
    <property type="match status" value="1"/>
</dbReference>
<dbReference type="Gene3D" id="3.90.1200.10">
    <property type="match status" value="1"/>
</dbReference>
<dbReference type="Pfam" id="PF19802">
    <property type="entry name" value="DUF6285"/>
    <property type="match status" value="1"/>
</dbReference>
<name>A0ABQ3FAW3_9GAMM</name>